<keyword evidence="8" id="KW-0067">ATP-binding</keyword>
<name>C6HY83_9BACT</name>
<dbReference type="GO" id="GO:0005524">
    <property type="term" value="F:ATP binding"/>
    <property type="evidence" value="ECO:0007669"/>
    <property type="project" value="UniProtKB-KW"/>
</dbReference>
<reference evidence="11 12" key="1">
    <citation type="journal article" date="2009" name="Appl. Environ. Microbiol.">
        <title>Community genomic and proteomic analyses of chemoautotrophic iron-oxidizing "Leptospirillum rubarum" (Group II) and "Leptospirillum ferrodiazotrophum" (Group III) bacteria in acid mine drainage biofilms.</title>
        <authorList>
            <person name="Goltsman D.S."/>
            <person name="Denef V.J."/>
            <person name="Singer S.W."/>
            <person name="VerBerkmoes N.C."/>
            <person name="Lefsrud M."/>
            <person name="Mueller R.S."/>
            <person name="Dick G.J."/>
            <person name="Sun C.L."/>
            <person name="Wheeler K.E."/>
            <person name="Zemla A."/>
            <person name="Baker B.J."/>
            <person name="Hauser L."/>
            <person name="Land M."/>
            <person name="Shah M.B."/>
            <person name="Thelen M.P."/>
            <person name="Hettich R.L."/>
            <person name="Banfield J.F."/>
        </authorList>
    </citation>
    <scope>NUCLEOTIDE SEQUENCE [LARGE SCALE GENOMIC DNA]</scope>
</reference>
<evidence type="ECO:0000256" key="5">
    <source>
        <dbReference type="ARBA" id="ARBA00022694"/>
    </source>
</evidence>
<proteinExistence type="inferred from homology"/>
<keyword evidence="4" id="KW-0963">Cytoplasm</keyword>
<organism evidence="11 12">
    <name type="scientific">Leptospirillum ferrodiazotrophum</name>
    <dbReference type="NCBI Taxonomy" id="412449"/>
    <lineage>
        <taxon>Bacteria</taxon>
        <taxon>Pseudomonadati</taxon>
        <taxon>Nitrospirota</taxon>
        <taxon>Nitrospiria</taxon>
        <taxon>Nitrospirales</taxon>
        <taxon>Nitrospiraceae</taxon>
        <taxon>Leptospirillum</taxon>
    </lineage>
</organism>
<evidence type="ECO:0000256" key="10">
    <source>
        <dbReference type="ARBA" id="ARBA00032441"/>
    </source>
</evidence>
<dbReference type="Proteomes" id="UP000009374">
    <property type="component" value="Unassembled WGS sequence"/>
</dbReference>
<evidence type="ECO:0000256" key="9">
    <source>
        <dbReference type="ARBA" id="ARBA00022842"/>
    </source>
</evidence>
<evidence type="ECO:0000256" key="8">
    <source>
        <dbReference type="ARBA" id="ARBA00022840"/>
    </source>
</evidence>
<evidence type="ECO:0000256" key="1">
    <source>
        <dbReference type="ARBA" id="ARBA00004496"/>
    </source>
</evidence>
<accession>C6HY83</accession>
<keyword evidence="6" id="KW-0479">Metal-binding</keyword>
<evidence type="ECO:0000256" key="4">
    <source>
        <dbReference type="ARBA" id="ARBA00022490"/>
    </source>
</evidence>
<keyword evidence="12" id="KW-1185">Reference proteome</keyword>
<evidence type="ECO:0000256" key="2">
    <source>
        <dbReference type="ARBA" id="ARBA00007599"/>
    </source>
</evidence>
<dbReference type="GO" id="GO:0046872">
    <property type="term" value="F:metal ion binding"/>
    <property type="evidence" value="ECO:0007669"/>
    <property type="project" value="UniProtKB-KW"/>
</dbReference>
<evidence type="ECO:0000313" key="11">
    <source>
        <dbReference type="EMBL" id="EES52434.1"/>
    </source>
</evidence>
<dbReference type="PANTHER" id="PTHR33540">
    <property type="entry name" value="TRNA THREONYLCARBAMOYLADENOSINE BIOSYNTHESIS PROTEIN TSAE"/>
    <property type="match status" value="1"/>
</dbReference>
<dbReference type="InterPro" id="IPR003442">
    <property type="entry name" value="T6A_TsaE"/>
</dbReference>
<dbReference type="Pfam" id="PF02367">
    <property type="entry name" value="TsaE"/>
    <property type="match status" value="1"/>
</dbReference>
<dbReference type="GO" id="GO:0005737">
    <property type="term" value="C:cytoplasm"/>
    <property type="evidence" value="ECO:0007669"/>
    <property type="project" value="UniProtKB-SubCell"/>
</dbReference>
<evidence type="ECO:0000256" key="3">
    <source>
        <dbReference type="ARBA" id="ARBA00019010"/>
    </source>
</evidence>
<dbReference type="EMBL" id="GG693877">
    <property type="protein sequence ID" value="EES52434.1"/>
    <property type="molecule type" value="Genomic_DNA"/>
</dbReference>
<dbReference type="InterPro" id="IPR027417">
    <property type="entry name" value="P-loop_NTPase"/>
</dbReference>
<protein>
    <recommendedName>
        <fullName evidence="3">tRNA threonylcarbamoyladenosine biosynthesis protein TsaE</fullName>
    </recommendedName>
    <alternativeName>
        <fullName evidence="10">t(6)A37 threonylcarbamoyladenosine biosynthesis protein TsaE</fullName>
    </alternativeName>
</protein>
<dbReference type="PANTHER" id="PTHR33540:SF2">
    <property type="entry name" value="TRNA THREONYLCARBAMOYLADENOSINE BIOSYNTHESIS PROTEIN TSAE"/>
    <property type="match status" value="1"/>
</dbReference>
<keyword evidence="5" id="KW-0819">tRNA processing</keyword>
<dbReference type="GO" id="GO:0002949">
    <property type="term" value="P:tRNA threonylcarbamoyladenosine modification"/>
    <property type="evidence" value="ECO:0007669"/>
    <property type="project" value="InterPro"/>
</dbReference>
<dbReference type="SUPFAM" id="SSF52540">
    <property type="entry name" value="P-loop containing nucleoside triphosphate hydrolases"/>
    <property type="match status" value="1"/>
</dbReference>
<dbReference type="Gene3D" id="3.40.50.300">
    <property type="entry name" value="P-loop containing nucleotide triphosphate hydrolases"/>
    <property type="match status" value="1"/>
</dbReference>
<evidence type="ECO:0000313" key="12">
    <source>
        <dbReference type="Proteomes" id="UP000009374"/>
    </source>
</evidence>
<comment type="similarity">
    <text evidence="2">Belongs to the TsaE family.</text>
</comment>
<comment type="subcellular location">
    <subcellularLocation>
        <location evidence="1">Cytoplasm</location>
    </subcellularLocation>
</comment>
<dbReference type="AlphaFoldDB" id="C6HY83"/>
<keyword evidence="9" id="KW-0460">Magnesium</keyword>
<evidence type="ECO:0000256" key="6">
    <source>
        <dbReference type="ARBA" id="ARBA00022723"/>
    </source>
</evidence>
<gene>
    <name evidence="11" type="ORF">UBAL3_94170041</name>
</gene>
<evidence type="ECO:0000256" key="7">
    <source>
        <dbReference type="ARBA" id="ARBA00022741"/>
    </source>
</evidence>
<keyword evidence="7" id="KW-0547">Nucleotide-binding</keyword>
<sequence length="181" mass="19499">MSEESEEFFVPSGIGLGAVGELFGHAVLPGLLFLLTGPMGAGKTSLAAGVARGMGITSRIASPTFLYLQSYESSGGPSSLPLLHADWDRVAPGSEDLEEALVSGAEDRVTLVEWGEKLPASLVASFSLRVRFLLSIPRDREGRLLKIFWDPATDRSEDLRLMRGTVRTLLDKKLPSLSRKG</sequence>